<dbReference type="InterPro" id="IPR006439">
    <property type="entry name" value="HAD-SF_hydro_IA"/>
</dbReference>
<dbReference type="InterPro" id="IPR036412">
    <property type="entry name" value="HAD-like_sf"/>
</dbReference>
<dbReference type="PANTHER" id="PTHR43434:SF1">
    <property type="entry name" value="PHOSPHOGLYCOLATE PHOSPHATASE"/>
    <property type="match status" value="1"/>
</dbReference>
<dbReference type="AlphaFoldDB" id="A0A7U4DQC6"/>
<dbReference type="SFLD" id="SFLDG01129">
    <property type="entry name" value="C1.5:_HAD__Beta-PGM__Phosphata"/>
    <property type="match status" value="1"/>
</dbReference>
<evidence type="ECO:0000256" key="1">
    <source>
        <dbReference type="ARBA" id="ARBA00000830"/>
    </source>
</evidence>
<evidence type="ECO:0000256" key="3">
    <source>
        <dbReference type="ARBA" id="ARBA00006171"/>
    </source>
</evidence>
<comment type="similarity">
    <text evidence="3">Belongs to the HAD-like hydrolase superfamily. CbbY/CbbZ/Gph/YieH family.</text>
</comment>
<dbReference type="PRINTS" id="PR00413">
    <property type="entry name" value="HADHALOGNASE"/>
</dbReference>
<dbReference type="RefSeq" id="WP_015725606.1">
    <property type="nucleotide sequence ID" value="NC_014972.1"/>
</dbReference>
<dbReference type="InterPro" id="IPR023214">
    <property type="entry name" value="HAD_sf"/>
</dbReference>
<dbReference type="SUPFAM" id="SSF56784">
    <property type="entry name" value="HAD-like"/>
    <property type="match status" value="1"/>
</dbReference>
<organism evidence="5 6">
    <name type="scientific">Desulfobulbus propionicus (strain ATCC 33891 / DSM 2032 / VKM B-1956 / 1pr3)</name>
    <dbReference type="NCBI Taxonomy" id="577650"/>
    <lineage>
        <taxon>Bacteria</taxon>
        <taxon>Pseudomonadati</taxon>
        <taxon>Thermodesulfobacteriota</taxon>
        <taxon>Desulfobulbia</taxon>
        <taxon>Desulfobulbales</taxon>
        <taxon>Desulfobulbaceae</taxon>
        <taxon>Desulfobulbus</taxon>
    </lineage>
</organism>
<dbReference type="Proteomes" id="UP000006365">
    <property type="component" value="Chromosome"/>
</dbReference>
<dbReference type="InterPro" id="IPR023198">
    <property type="entry name" value="PGP-like_dom2"/>
</dbReference>
<evidence type="ECO:0000313" key="6">
    <source>
        <dbReference type="Proteomes" id="UP000006365"/>
    </source>
</evidence>
<dbReference type="PANTHER" id="PTHR43434">
    <property type="entry name" value="PHOSPHOGLYCOLATE PHOSPHATASE"/>
    <property type="match status" value="1"/>
</dbReference>
<keyword evidence="5" id="KW-0378">Hydrolase</keyword>
<dbReference type="EMBL" id="CP002364">
    <property type="protein sequence ID" value="ADW19081.1"/>
    <property type="molecule type" value="Genomic_DNA"/>
</dbReference>
<dbReference type="KEGG" id="dpr:Despr_2948"/>
<dbReference type="GO" id="GO:0006281">
    <property type="term" value="P:DNA repair"/>
    <property type="evidence" value="ECO:0007669"/>
    <property type="project" value="TreeGrafter"/>
</dbReference>
<dbReference type="GO" id="GO:0005829">
    <property type="term" value="C:cytosol"/>
    <property type="evidence" value="ECO:0007669"/>
    <property type="project" value="TreeGrafter"/>
</dbReference>
<reference evidence="5 6" key="1">
    <citation type="journal article" date="2011" name="Stand. Genomic Sci.">
        <title>Complete genome sequence of Desulfobulbus propionicus type strain (1pr3).</title>
        <authorList>
            <person name="Pagani I."/>
            <person name="Lapidus A."/>
            <person name="Nolan M."/>
            <person name="Lucas S."/>
            <person name="Hammon N."/>
            <person name="Deshpande S."/>
            <person name="Cheng J.F."/>
            <person name="Chertkov O."/>
            <person name="Davenport K."/>
            <person name="Tapia R."/>
            <person name="Han C."/>
            <person name="Goodwin L."/>
            <person name="Pitluck S."/>
            <person name="Liolios K."/>
            <person name="Mavromatis K."/>
            <person name="Ivanova N."/>
            <person name="Mikhailova N."/>
            <person name="Pati A."/>
            <person name="Chen A."/>
            <person name="Palaniappan K."/>
            <person name="Land M."/>
            <person name="Hauser L."/>
            <person name="Chang Y.J."/>
            <person name="Jeffries C.D."/>
            <person name="Detter J.C."/>
            <person name="Brambilla E."/>
            <person name="Kannan K.P."/>
            <person name="Djao O.D."/>
            <person name="Rohde M."/>
            <person name="Pukall R."/>
            <person name="Spring S."/>
            <person name="Goker M."/>
            <person name="Sikorski J."/>
            <person name="Woyke T."/>
            <person name="Bristow J."/>
            <person name="Eisen J.A."/>
            <person name="Markowitz V."/>
            <person name="Hugenholtz P."/>
            <person name="Kyrpides N.C."/>
            <person name="Klenk H.P."/>
        </authorList>
    </citation>
    <scope>NUCLEOTIDE SEQUENCE [LARGE SCALE GENOMIC DNA]</scope>
    <source>
        <strain evidence="6">ATCC 33891 / DSM 2032 / 1pr3</strain>
    </source>
</reference>
<dbReference type="PROSITE" id="PS51257">
    <property type="entry name" value="PROKAR_LIPOPROTEIN"/>
    <property type="match status" value="1"/>
</dbReference>
<protein>
    <recommendedName>
        <fullName evidence="4">phosphoglycolate phosphatase</fullName>
        <ecNumber evidence="4">3.1.3.18</ecNumber>
    </recommendedName>
</protein>
<evidence type="ECO:0000256" key="4">
    <source>
        <dbReference type="ARBA" id="ARBA00013078"/>
    </source>
</evidence>
<name>A0A7U4DQC6_DESPD</name>
<proteinExistence type="inferred from homology"/>
<dbReference type="Gene3D" id="3.40.50.1000">
    <property type="entry name" value="HAD superfamily/HAD-like"/>
    <property type="match status" value="1"/>
</dbReference>
<dbReference type="GO" id="GO:0008967">
    <property type="term" value="F:phosphoglycolate phosphatase activity"/>
    <property type="evidence" value="ECO:0007669"/>
    <property type="project" value="UniProtKB-EC"/>
</dbReference>
<comment type="catalytic activity">
    <reaction evidence="1">
        <text>2-phosphoglycolate + H2O = glycolate + phosphate</text>
        <dbReference type="Rhea" id="RHEA:14369"/>
        <dbReference type="ChEBI" id="CHEBI:15377"/>
        <dbReference type="ChEBI" id="CHEBI:29805"/>
        <dbReference type="ChEBI" id="CHEBI:43474"/>
        <dbReference type="ChEBI" id="CHEBI:58033"/>
        <dbReference type="EC" id="3.1.3.18"/>
    </reaction>
</comment>
<comment type="pathway">
    <text evidence="2">Organic acid metabolism; glycolate biosynthesis; glycolate from 2-phosphoglycolate: step 1/1.</text>
</comment>
<keyword evidence="6" id="KW-1185">Reference proteome</keyword>
<dbReference type="EC" id="3.1.3.18" evidence="4"/>
<evidence type="ECO:0000256" key="2">
    <source>
        <dbReference type="ARBA" id="ARBA00004818"/>
    </source>
</evidence>
<accession>A0A7U4DQC6</accession>
<dbReference type="InterPro" id="IPR041492">
    <property type="entry name" value="HAD_2"/>
</dbReference>
<dbReference type="SFLD" id="SFLDS00003">
    <property type="entry name" value="Haloacid_Dehalogenase"/>
    <property type="match status" value="1"/>
</dbReference>
<dbReference type="Gene3D" id="1.10.150.240">
    <property type="entry name" value="Putative phosphatase, domain 2"/>
    <property type="match status" value="1"/>
</dbReference>
<gene>
    <name evidence="5" type="ordered locus">Despr_2948</name>
</gene>
<evidence type="ECO:0000313" key="5">
    <source>
        <dbReference type="EMBL" id="ADW19081.1"/>
    </source>
</evidence>
<dbReference type="Pfam" id="PF13419">
    <property type="entry name" value="HAD_2"/>
    <property type="match status" value="1"/>
</dbReference>
<sequence>MLKLVVFDCDGVMFSSRESNRVYYNHLLSAFGCGPMDAEELEYVHIHNVNNSVAHIFRKYPEIDLGRVNAYRASHEYTPYLRYMTMEPDLMDFLRLIKPRYHTAISTNRTDTMDTILDTFALRPWFDMVVTATVAPRPKPAPDGLVMILDHFQVRPAETIYIGDSVIDQEHCASVGIDLIAFRNRALAARYHVDDFSSIVQLPPFQEASGD</sequence>
<dbReference type="InterPro" id="IPR050155">
    <property type="entry name" value="HAD-like_hydrolase_sf"/>
</dbReference>